<dbReference type="Gene3D" id="3.30.505.50">
    <property type="entry name" value="Sigma 54 modulation/S30EA ribosomal protein, C-terminal domain"/>
    <property type="match status" value="1"/>
</dbReference>
<comment type="function">
    <text evidence="3">Required for dimerization of active 70S ribosomes into 100S ribosomes in stationary phase; 100S ribosomes are translationally inactive and sometimes present during exponential growth.</text>
</comment>
<dbReference type="PANTHER" id="PTHR33231:SF1">
    <property type="entry name" value="30S RIBOSOMAL PROTEIN"/>
    <property type="match status" value="1"/>
</dbReference>
<dbReference type="RefSeq" id="WP_060807377.1">
    <property type="nucleotide sequence ID" value="NZ_DBFOUP010000013.1"/>
</dbReference>
<comment type="caution">
    <text evidence="5">The sequence shown here is derived from an EMBL/GenBank/DDBJ whole genome shotgun (WGS) entry which is preliminary data.</text>
</comment>
<feature type="domain" description="Sigma 54 modulation/S30EA ribosomal protein C-terminal" evidence="4">
    <location>
        <begin position="116"/>
        <end position="171"/>
    </location>
</feature>
<dbReference type="Gene3D" id="3.30.160.100">
    <property type="entry name" value="Ribosome hibernation promotion factor-like"/>
    <property type="match status" value="1"/>
</dbReference>
<dbReference type="HAMAP" id="MF_00839">
    <property type="entry name" value="HPF"/>
    <property type="match status" value="1"/>
</dbReference>
<dbReference type="Pfam" id="PF02482">
    <property type="entry name" value="Ribosomal_S30AE"/>
    <property type="match status" value="1"/>
</dbReference>
<dbReference type="InterPro" id="IPR038416">
    <property type="entry name" value="Ribosom_S30AE_C_sf"/>
</dbReference>
<evidence type="ECO:0000259" key="4">
    <source>
        <dbReference type="Pfam" id="PF16321"/>
    </source>
</evidence>
<dbReference type="InterPro" id="IPR003489">
    <property type="entry name" value="RHF/RaiA"/>
</dbReference>
<evidence type="ECO:0000256" key="3">
    <source>
        <dbReference type="HAMAP-Rule" id="MF_00839"/>
    </source>
</evidence>
<comment type="subcellular location">
    <subcellularLocation>
        <location evidence="3">Cytoplasm</location>
    </subcellularLocation>
</comment>
<dbReference type="InterPro" id="IPR032528">
    <property type="entry name" value="Ribosom_S30AE_C"/>
</dbReference>
<organism evidence="5">
    <name type="scientific">Veillonella atypica</name>
    <dbReference type="NCBI Taxonomy" id="39777"/>
    <lineage>
        <taxon>Bacteria</taxon>
        <taxon>Bacillati</taxon>
        <taxon>Bacillota</taxon>
        <taxon>Negativicutes</taxon>
        <taxon>Veillonellales</taxon>
        <taxon>Veillonellaceae</taxon>
        <taxon>Veillonella</taxon>
    </lineage>
</organism>
<evidence type="ECO:0000313" key="6">
    <source>
        <dbReference type="Proteomes" id="UP000070226"/>
    </source>
</evidence>
<dbReference type="FunFam" id="3.30.505.50:FF:000001">
    <property type="entry name" value="Ribosome hibernation promoting factor"/>
    <property type="match status" value="1"/>
</dbReference>
<comment type="subunit">
    <text evidence="3">Interacts with 100S ribosomes.</text>
</comment>
<keyword evidence="2 3" id="KW-0810">Translation regulation</keyword>
<dbReference type="GO" id="GO:0043024">
    <property type="term" value="F:ribosomal small subunit binding"/>
    <property type="evidence" value="ECO:0007669"/>
    <property type="project" value="TreeGrafter"/>
</dbReference>
<evidence type="ECO:0000256" key="1">
    <source>
        <dbReference type="ARBA" id="ARBA00022490"/>
    </source>
</evidence>
<dbReference type="SUPFAM" id="SSF69754">
    <property type="entry name" value="Ribosome binding protein Y (YfiA homologue)"/>
    <property type="match status" value="1"/>
</dbReference>
<sequence>MKVAIRGKNIEVTAALREYVEKRLSKLTRYFDDELDAQAVLSVVRDKATIEITCFVDKIVLRGVETNDDMYAAIDLVVDKIVRQIHKHKTRLAKRFKRQEAFHPDVAPLDTPVEEEKIEVVKRKHFAVRPMDVEEAILQMNLIGHDFFMFFNAETETMNVVYRRHDGFYGLIEPELK</sequence>
<dbReference type="PATRIC" id="fig|39777.7.peg.656"/>
<evidence type="ECO:0000256" key="2">
    <source>
        <dbReference type="ARBA" id="ARBA00022845"/>
    </source>
</evidence>
<dbReference type="STRING" id="39777.B7L28_03840"/>
<dbReference type="Proteomes" id="UP000070226">
    <property type="component" value="Unassembled WGS sequence"/>
</dbReference>
<dbReference type="GO" id="GO:0045900">
    <property type="term" value="P:negative regulation of translational elongation"/>
    <property type="evidence" value="ECO:0007669"/>
    <property type="project" value="TreeGrafter"/>
</dbReference>
<keyword evidence="1 3" id="KW-0963">Cytoplasm</keyword>
<accession>A0A133S5R6</accession>
<dbReference type="NCBIfam" id="TIGR00741">
    <property type="entry name" value="yfiA"/>
    <property type="match status" value="1"/>
</dbReference>
<proteinExistence type="inferred from homology"/>
<comment type="similarity">
    <text evidence="3">Belongs to the HPF/YfiA ribosome-associated protein family. Long HPF subfamily.</text>
</comment>
<gene>
    <name evidence="3" type="primary">hpf</name>
    <name evidence="5" type="ORF">HMPREF3233_00668</name>
</gene>
<dbReference type="AlphaFoldDB" id="A0A133S5R6"/>
<dbReference type="InterPro" id="IPR050574">
    <property type="entry name" value="HPF/YfiA_ribosome-assoc"/>
</dbReference>
<dbReference type="GO" id="GO:0022627">
    <property type="term" value="C:cytosolic small ribosomal subunit"/>
    <property type="evidence" value="ECO:0007669"/>
    <property type="project" value="TreeGrafter"/>
</dbReference>
<evidence type="ECO:0000313" key="5">
    <source>
        <dbReference type="EMBL" id="KXA65003.1"/>
    </source>
</evidence>
<dbReference type="PANTHER" id="PTHR33231">
    <property type="entry name" value="30S RIBOSOMAL PROTEIN"/>
    <property type="match status" value="1"/>
</dbReference>
<dbReference type="InterPro" id="IPR034694">
    <property type="entry name" value="HPF_long/plastid"/>
</dbReference>
<dbReference type="EMBL" id="LRQT01000014">
    <property type="protein sequence ID" value="KXA65003.1"/>
    <property type="molecule type" value="Genomic_DNA"/>
</dbReference>
<dbReference type="Pfam" id="PF16321">
    <property type="entry name" value="Ribosom_S30AE_C"/>
    <property type="match status" value="1"/>
</dbReference>
<name>A0A133S5R6_9FIRM</name>
<dbReference type="CDD" id="cd00552">
    <property type="entry name" value="RaiA"/>
    <property type="match status" value="1"/>
</dbReference>
<reference evidence="5 6" key="1">
    <citation type="submission" date="2016-01" db="EMBL/GenBank/DDBJ databases">
        <authorList>
            <person name="Oliw E.H."/>
        </authorList>
    </citation>
    <scope>NUCLEOTIDE SEQUENCE [LARGE SCALE GENOMIC DNA]</scope>
    <source>
        <strain evidence="5 6">CMW7756B</strain>
    </source>
</reference>
<dbReference type="InterPro" id="IPR036567">
    <property type="entry name" value="RHF-like"/>
</dbReference>
<protein>
    <recommendedName>
        <fullName evidence="3">Ribosome hibernation promoting factor</fullName>
        <shortName evidence="3">HPF</shortName>
    </recommendedName>
</protein>